<sequence length="151" mass="17096">MVLRHVWLVPVMAVGCTLIGIFSGYIIGAAKGHFPAILPFIRSWVIKPSAKDEAQLMVIIFSDGGSFYPGASIFAQFLNMASFFFVIVFYMRHRQAVEYYGHRLNWEQTAWRKVSLTLMWVGIASTIGVTIVANFRASSEFSLELRSFTFK</sequence>
<evidence type="ECO:0000256" key="4">
    <source>
        <dbReference type="ARBA" id="ARBA00022989"/>
    </source>
</evidence>
<accession>A0A016S7P6</accession>
<keyword evidence="5 6" id="KW-0472">Membrane</keyword>
<dbReference type="AlphaFoldDB" id="A0A016S7P6"/>
<dbReference type="PANTHER" id="PTHR21324">
    <property type="entry name" value="FASTING-INDUCIBLE INTEGRAL MEMBRANE PROTEIN TM6P1-RELATED"/>
    <property type="match status" value="1"/>
</dbReference>
<comment type="similarity">
    <text evidence="2">Belongs to the DRAM/TMEM150 family.</text>
</comment>
<feature type="transmembrane region" description="Helical" evidence="6">
    <location>
        <begin position="73"/>
        <end position="93"/>
    </location>
</feature>
<keyword evidence="3 6" id="KW-0812">Transmembrane</keyword>
<feature type="transmembrane region" description="Helical" evidence="6">
    <location>
        <begin position="114"/>
        <end position="135"/>
    </location>
</feature>
<comment type="subcellular location">
    <subcellularLocation>
        <location evidence="1">Endomembrane system</location>
        <topology evidence="1">Multi-pass membrane protein</topology>
    </subcellularLocation>
</comment>
<evidence type="ECO:0000256" key="3">
    <source>
        <dbReference type="ARBA" id="ARBA00022692"/>
    </source>
</evidence>
<organism evidence="8 9">
    <name type="scientific">Ancylostoma ceylanicum</name>
    <dbReference type="NCBI Taxonomy" id="53326"/>
    <lineage>
        <taxon>Eukaryota</taxon>
        <taxon>Metazoa</taxon>
        <taxon>Ecdysozoa</taxon>
        <taxon>Nematoda</taxon>
        <taxon>Chromadorea</taxon>
        <taxon>Rhabditida</taxon>
        <taxon>Rhabditina</taxon>
        <taxon>Rhabditomorpha</taxon>
        <taxon>Strongyloidea</taxon>
        <taxon>Ancylostomatidae</taxon>
        <taxon>Ancylostomatinae</taxon>
        <taxon>Ancylostoma</taxon>
    </lineage>
</organism>
<comment type="caution">
    <text evidence="8">The sequence shown here is derived from an EMBL/GenBank/DDBJ whole genome shotgun (WGS) entry which is preliminary data.</text>
</comment>
<keyword evidence="9" id="KW-1185">Reference proteome</keyword>
<dbReference type="InterPro" id="IPR050911">
    <property type="entry name" value="DRAM/TMEM150_Autophagy_Mod"/>
</dbReference>
<dbReference type="PANTHER" id="PTHR21324:SF2">
    <property type="entry name" value="EG:22E5.9 PROTEIN"/>
    <property type="match status" value="1"/>
</dbReference>
<reference evidence="9" key="1">
    <citation type="journal article" date="2015" name="Nat. Genet.">
        <title>The genome and transcriptome of the zoonotic hookworm Ancylostoma ceylanicum identify infection-specific gene families.</title>
        <authorList>
            <person name="Schwarz E.M."/>
            <person name="Hu Y."/>
            <person name="Antoshechkin I."/>
            <person name="Miller M.M."/>
            <person name="Sternberg P.W."/>
            <person name="Aroian R.V."/>
        </authorList>
    </citation>
    <scope>NUCLEOTIDE SEQUENCE</scope>
    <source>
        <strain evidence="9">HY135</strain>
    </source>
</reference>
<dbReference type="Proteomes" id="UP000024635">
    <property type="component" value="Unassembled WGS sequence"/>
</dbReference>
<dbReference type="OrthoDB" id="191706at2759"/>
<dbReference type="PROSITE" id="PS51257">
    <property type="entry name" value="PROKAR_LIPOPROTEIN"/>
    <property type="match status" value="1"/>
</dbReference>
<dbReference type="InterPro" id="IPR019402">
    <property type="entry name" value="CWH43_N"/>
</dbReference>
<evidence type="ECO:0000256" key="2">
    <source>
        <dbReference type="ARBA" id="ARBA00006565"/>
    </source>
</evidence>
<evidence type="ECO:0000259" key="7">
    <source>
        <dbReference type="Pfam" id="PF10277"/>
    </source>
</evidence>
<dbReference type="EMBL" id="JARK01001611">
    <property type="protein sequence ID" value="EYB86633.1"/>
    <property type="molecule type" value="Genomic_DNA"/>
</dbReference>
<gene>
    <name evidence="8" type="primary">Acey_s0275.g1038</name>
    <name evidence="8" type="ORF">Y032_0275g1038</name>
</gene>
<dbReference type="GO" id="GO:0012505">
    <property type="term" value="C:endomembrane system"/>
    <property type="evidence" value="ECO:0007669"/>
    <property type="project" value="UniProtKB-SubCell"/>
</dbReference>
<proteinExistence type="inferred from homology"/>
<evidence type="ECO:0000256" key="1">
    <source>
        <dbReference type="ARBA" id="ARBA00004127"/>
    </source>
</evidence>
<feature type="transmembrane region" description="Helical" evidence="6">
    <location>
        <begin position="7"/>
        <end position="28"/>
    </location>
</feature>
<name>A0A016S7P6_9BILA</name>
<keyword evidence="4 6" id="KW-1133">Transmembrane helix</keyword>
<evidence type="ECO:0000256" key="6">
    <source>
        <dbReference type="SAM" id="Phobius"/>
    </source>
</evidence>
<evidence type="ECO:0000256" key="5">
    <source>
        <dbReference type="ARBA" id="ARBA00023136"/>
    </source>
</evidence>
<evidence type="ECO:0000313" key="9">
    <source>
        <dbReference type="Proteomes" id="UP000024635"/>
    </source>
</evidence>
<evidence type="ECO:0000313" key="8">
    <source>
        <dbReference type="EMBL" id="EYB86633.1"/>
    </source>
</evidence>
<protein>
    <recommendedName>
        <fullName evidence="7">CWH43-like N-terminal domain-containing protein</fullName>
    </recommendedName>
</protein>
<dbReference type="Pfam" id="PF10277">
    <property type="entry name" value="Frag1"/>
    <property type="match status" value="1"/>
</dbReference>
<feature type="domain" description="CWH43-like N-terminal" evidence="7">
    <location>
        <begin position="6"/>
        <end position="140"/>
    </location>
</feature>